<evidence type="ECO:0000256" key="2">
    <source>
        <dbReference type="ARBA" id="ARBA00022692"/>
    </source>
</evidence>
<dbReference type="OrthoDB" id="5348404at2759"/>
<feature type="region of interest" description="Disordered" evidence="5">
    <location>
        <begin position="455"/>
        <end position="572"/>
    </location>
</feature>
<dbReference type="SMART" id="SM01417">
    <property type="entry name" value="Solute_trans_a"/>
    <property type="match status" value="1"/>
</dbReference>
<evidence type="ECO:0000313" key="7">
    <source>
        <dbReference type="EMBL" id="KAH8087877.1"/>
    </source>
</evidence>
<keyword evidence="3 6" id="KW-1133">Transmembrane helix</keyword>
<sequence length="973" mass="109355">MAEIVDGRCHAKKAPESPPLIQHGDLVFQTHHVGWIITGTFTMISIVASFWLINKHLQWYTNKREQRYIVRILFMVPIYSVVSFASYLFWNHSTPLLLLRDGYESTVLTAFFYLLLMYLSPDPEEQKAIFRKNGLSRENDRAARRKGQKVRKWMFPLGPIKSKPADGLYFLQMMKWGVLQYCVIRPTTTLAAVTLDYMGLYCEDSWSPRWGHLYITVIVSISVSISMYCLLQLYMPVSKYLKVHKPILKLFAIKAVVFLTFWQATFLSFLTMFGVVKDTEFMTADNINIGLGAILETFEMTIFAFLHIRAFTYRPYKIPPDRTPRFRSLVHAMNFAETFRELWGGTVYMYHRFRGRETDKQARRDAALENVFGRSRYDIVNKQQQEKRPEYDEKTQKSVAVSIGVDEMVHVGEERQWLGAGDDYAYGLKYQIKKEKSESLGVQIERELQSRGYFRRERSGSAQYEPIGNLDLDPVPRNTTRHSRGQQSWWRKAFTRASQYDDHGPSPGVVDSVAPRVTHRTSRQNSSHRISEQLPHSIPEQQDFEDPPPPSVIRTYRGTRDRRSVVDQFPVPPPVEHVVSQAFIRQATSPESEPRPLPPSSPPRNLKRKPPPQLTPMPMSNLTTYPLLSSTAITPSQSQSDYADSLLNRVFPVSDASHSIEALRSGPTSTQSHHSGVRLGGTGVVNVTGTVVAQAPVVVRPGSSHMNSQERIVEVPGQLVPAISPSLDSSTTIVAPNIPPQYQEPGPSRLPRAAGVQEAQPELRRSSRVPTSRTSYPLDPHAARRDRVVLPAPLAPVATSSVSPPRNRDQPFQYTSSPVSISPPSSNAFPPAHQRGRHSLPSPSSPPHPASFIPAPRPSGSGSMFPPSSPIVTPLSPRSPPPQPALHSPRSPRLPVTATSPPSSPPPLRRGTQNVKRYSYGQGDVSPRERERRRISSPPSHELGAIPASVNSSMNAVPWSALRPVQEDRGERR</sequence>
<dbReference type="PANTHER" id="PTHR23423">
    <property type="entry name" value="ORGANIC SOLUTE TRANSPORTER-RELATED"/>
    <property type="match status" value="1"/>
</dbReference>
<evidence type="ECO:0000256" key="4">
    <source>
        <dbReference type="ARBA" id="ARBA00023136"/>
    </source>
</evidence>
<keyword evidence="8" id="KW-1185">Reference proteome</keyword>
<feature type="compositionally biased region" description="Polar residues" evidence="5">
    <location>
        <begin position="798"/>
        <end position="815"/>
    </location>
</feature>
<evidence type="ECO:0000256" key="5">
    <source>
        <dbReference type="SAM" id="MobiDB-lite"/>
    </source>
</evidence>
<reference evidence="7" key="1">
    <citation type="journal article" date="2021" name="New Phytol.">
        <title>Evolutionary innovations through gain and loss of genes in the ectomycorrhizal Boletales.</title>
        <authorList>
            <person name="Wu G."/>
            <person name="Miyauchi S."/>
            <person name="Morin E."/>
            <person name="Kuo A."/>
            <person name="Drula E."/>
            <person name="Varga T."/>
            <person name="Kohler A."/>
            <person name="Feng B."/>
            <person name="Cao Y."/>
            <person name="Lipzen A."/>
            <person name="Daum C."/>
            <person name="Hundley H."/>
            <person name="Pangilinan J."/>
            <person name="Johnson J."/>
            <person name="Barry K."/>
            <person name="LaButti K."/>
            <person name="Ng V."/>
            <person name="Ahrendt S."/>
            <person name="Min B."/>
            <person name="Choi I.G."/>
            <person name="Park H."/>
            <person name="Plett J.M."/>
            <person name="Magnuson J."/>
            <person name="Spatafora J.W."/>
            <person name="Nagy L.G."/>
            <person name="Henrissat B."/>
            <person name="Grigoriev I.V."/>
            <person name="Yang Z.L."/>
            <person name="Xu J."/>
            <person name="Martin F.M."/>
        </authorList>
    </citation>
    <scope>NUCLEOTIDE SEQUENCE</scope>
    <source>
        <strain evidence="7">KKN 215</strain>
    </source>
</reference>
<name>A0A8K0UIK0_9AGAR</name>
<feature type="transmembrane region" description="Helical" evidence="6">
    <location>
        <begin position="102"/>
        <end position="119"/>
    </location>
</feature>
<dbReference type="Pfam" id="PF03619">
    <property type="entry name" value="Solute_trans_a"/>
    <property type="match status" value="1"/>
</dbReference>
<comment type="caution">
    <text evidence="7">The sequence shown here is derived from an EMBL/GenBank/DDBJ whole genome shotgun (WGS) entry which is preliminary data.</text>
</comment>
<accession>A0A8K0UIK0</accession>
<feature type="compositionally biased region" description="Low complexity" evidence="5">
    <location>
        <begin position="850"/>
        <end position="866"/>
    </location>
</feature>
<organism evidence="7 8">
    <name type="scientific">Cristinia sonorae</name>
    <dbReference type="NCBI Taxonomy" id="1940300"/>
    <lineage>
        <taxon>Eukaryota</taxon>
        <taxon>Fungi</taxon>
        <taxon>Dikarya</taxon>
        <taxon>Basidiomycota</taxon>
        <taxon>Agaricomycotina</taxon>
        <taxon>Agaricomycetes</taxon>
        <taxon>Agaricomycetidae</taxon>
        <taxon>Agaricales</taxon>
        <taxon>Pleurotineae</taxon>
        <taxon>Stephanosporaceae</taxon>
        <taxon>Cristinia</taxon>
    </lineage>
</organism>
<dbReference type="AlphaFoldDB" id="A0A8K0UIK0"/>
<evidence type="ECO:0000256" key="3">
    <source>
        <dbReference type="ARBA" id="ARBA00022989"/>
    </source>
</evidence>
<feature type="transmembrane region" description="Helical" evidence="6">
    <location>
        <begin position="251"/>
        <end position="275"/>
    </location>
</feature>
<feature type="transmembrane region" description="Helical" evidence="6">
    <location>
        <begin position="68"/>
        <end position="90"/>
    </location>
</feature>
<dbReference type="Proteomes" id="UP000813824">
    <property type="component" value="Unassembled WGS sequence"/>
</dbReference>
<dbReference type="GO" id="GO:0016020">
    <property type="term" value="C:membrane"/>
    <property type="evidence" value="ECO:0007669"/>
    <property type="project" value="UniProtKB-SubCell"/>
</dbReference>
<dbReference type="EMBL" id="JAEVFJ010000040">
    <property type="protein sequence ID" value="KAH8087877.1"/>
    <property type="molecule type" value="Genomic_DNA"/>
</dbReference>
<evidence type="ECO:0000256" key="1">
    <source>
        <dbReference type="ARBA" id="ARBA00004141"/>
    </source>
</evidence>
<feature type="transmembrane region" description="Helical" evidence="6">
    <location>
        <begin position="287"/>
        <end position="308"/>
    </location>
</feature>
<evidence type="ECO:0000256" key="6">
    <source>
        <dbReference type="SAM" id="Phobius"/>
    </source>
</evidence>
<comment type="subcellular location">
    <subcellularLocation>
        <location evidence="1">Membrane</location>
        <topology evidence="1">Multi-pass membrane protein</topology>
    </subcellularLocation>
</comment>
<proteinExistence type="predicted"/>
<feature type="region of interest" description="Disordered" evidence="5">
    <location>
        <begin position="731"/>
        <end position="973"/>
    </location>
</feature>
<protein>
    <submittedName>
        <fullName evidence="7">Organic solute transporter Ostalpha-domain-containing protein</fullName>
    </submittedName>
</protein>
<feature type="transmembrane region" description="Helical" evidence="6">
    <location>
        <begin position="33"/>
        <end position="53"/>
    </location>
</feature>
<keyword evidence="2 6" id="KW-0812">Transmembrane</keyword>
<feature type="transmembrane region" description="Helical" evidence="6">
    <location>
        <begin position="212"/>
        <end position="231"/>
    </location>
</feature>
<evidence type="ECO:0000313" key="8">
    <source>
        <dbReference type="Proteomes" id="UP000813824"/>
    </source>
</evidence>
<gene>
    <name evidence="7" type="ORF">BXZ70DRAFT_955490</name>
</gene>
<dbReference type="InterPro" id="IPR005178">
    <property type="entry name" value="Ostalpha/TMEM184C"/>
</dbReference>
<feature type="region of interest" description="Disordered" evidence="5">
    <location>
        <begin position="586"/>
        <end position="623"/>
    </location>
</feature>
<feature type="compositionally biased region" description="Low complexity" evidence="5">
    <location>
        <begin position="816"/>
        <end position="826"/>
    </location>
</feature>
<keyword evidence="4 6" id="KW-0472">Membrane</keyword>